<dbReference type="AlphaFoldDB" id="A0A383BXU2"/>
<reference evidence="1" key="1">
    <citation type="submission" date="2018-05" db="EMBL/GenBank/DDBJ databases">
        <authorList>
            <person name="Lanie J.A."/>
            <person name="Ng W.-L."/>
            <person name="Kazmierczak K.M."/>
            <person name="Andrzejewski T.M."/>
            <person name="Davidsen T.M."/>
            <person name="Wayne K.J."/>
            <person name="Tettelin H."/>
            <person name="Glass J.I."/>
            <person name="Rusch D."/>
            <person name="Podicherti R."/>
            <person name="Tsui H.-C.T."/>
            <person name="Winkler M.E."/>
        </authorList>
    </citation>
    <scope>NUCLEOTIDE SEQUENCE</scope>
</reference>
<dbReference type="EMBL" id="UINC01204367">
    <property type="protein sequence ID" value="SVE25056.1"/>
    <property type="molecule type" value="Genomic_DNA"/>
</dbReference>
<feature type="non-terminal residue" evidence="1">
    <location>
        <position position="32"/>
    </location>
</feature>
<accession>A0A383BXU2</accession>
<name>A0A383BXU2_9ZZZZ</name>
<gene>
    <name evidence="1" type="ORF">METZ01_LOCUS477910</name>
</gene>
<evidence type="ECO:0000313" key="1">
    <source>
        <dbReference type="EMBL" id="SVE25056.1"/>
    </source>
</evidence>
<organism evidence="1">
    <name type="scientific">marine metagenome</name>
    <dbReference type="NCBI Taxonomy" id="408172"/>
    <lineage>
        <taxon>unclassified sequences</taxon>
        <taxon>metagenomes</taxon>
        <taxon>ecological metagenomes</taxon>
    </lineage>
</organism>
<sequence>MTSFSTLNKRTGTSSSTDFSGMKIREYTDYIA</sequence>
<proteinExistence type="predicted"/>
<protein>
    <submittedName>
        <fullName evidence="1">Uncharacterized protein</fullName>
    </submittedName>
</protein>